<sequence length="1521" mass="174038">MASGVHVRFLEHRTGETRIERFDGGERGDGACRVAGHSVAPIFSVVERKANPWISVLAYPTMRRISRCAESRRANGYSCCAFVGTEYLLGQATFPDFCLTVWHWRTGERLTVVNGPNATTLGMDRATIACPTDSARLVARFAPSTGTLSVYRVLACSNTVRLFPLDVRFERRPVSCSWSTAGTLLYYCDQHGNVCSVDLDEDQRDRGRDRTIVRVAEQAIPWRNPALVGHSDGVLVFGVNDADRERDVRATFYRKPWKDENDEWRATWTIPLRSYPRHAVSDPRRDGILILGEDGNLYEMVWESREHTPRLECLLWGDVHYATIVPLPGRYLGALDRADGLTIVDATTGKLVSSSTRLAHHVADLTSHPTSPILASCSEAGNCLFVDACTPSCPRTTHCVHLQREPLDRVKFSDRGCLLGVSAIRIGRLFLLSTSPAEPRVAAWLNLGRKVLDFLIHETDDDDVAKTLILVGNDESSNSRIGNEILEYACRWSERSVYREDADRSTKLPSSFERVHRGKGSSREMIGIPYLSKQLHRIELKEDPREGAFLVEALPSLHQTRGIEITVQRGKSSCLLTCGFDGLIVGRDHVDPRRVFALLVAHHRSEGGGRRAVLVGHAIISLGRNGDLVANGLPCRRIERNDRSSRSTGSARRVTPDRLETGKTDPPDATHFVETQEEAETWVERTVHRRSMVEQKRALASRLSLLRDWTKLKRQITTLLDSNETAPPNQRLPISAFDLDRASRELAFEAMEKRLYRDAEEQIARQDRTSRYIRDRFLDPLVVRPRSVFSLFGRSRVTNYPLAELASQDRRLAAWSRFSMKTRQLVSRLEDEDNPCTLDVENPWSSCHGFVEVSEACAIAEFREREIKERFDERFEQTRTAKQKEITAANDRAKEVRRLVRELRCTFHVDASSKLLEAPEWHPTEREEDAFDVDASQREQPDDDDDDDDDPEVEAKVEEFRRNALDEMMDGALEVRLEDNAKRNIPMPECLRSKDPFDYTEEDARAIESYEKKIRARESDREKYRSTLESDIERITEEFSRSAKIFDDELNELSCEKIRVERSILQGRLSALRTIVRHREIVEERREVERAIESELAPATKETRELCEQCDLFEAGVAEARIGYENARKRDRQLEGKFRGELVESKPSMTEYLFRQYRKRPALSGTHGACGASVAFLAELASCLIEERTSDVLPAECSSYLRAVNHLDAMPDGPSRRPELDHWRLTCRLRRLKMEAETKVKSCAIELAEAEQSLTFLRKACTFARDKVDRCKRTIELRQASLEADSSTDRDVALTLKTGQLRMRGKGCPFTDWEDAVPTPVEEVTRANRAIQEAERRRSDALRKLAKVQELVSLEEWRHELEKTRMEDLLVRARDLDLVKVRLALFFQLVLEIDPSPSLLFLVREKMVSVSRFHWESGATRRKRASESERLVTEIRTWRRRNDESTRKTERSTIEREQLVLASRDPLRLRVAAFRASGARALRRKARLAARIRDNLQQLSILETRLETCKLRTYPTLKLKF</sequence>
<dbReference type="Gene3D" id="2.130.10.10">
    <property type="entry name" value="YVTN repeat-like/Quinoprotein amine dehydrogenase"/>
    <property type="match status" value="1"/>
</dbReference>
<dbReference type="Pfam" id="PF25828">
    <property type="entry name" value="CC_Cfap43"/>
    <property type="match status" value="1"/>
</dbReference>
<keyword evidence="3" id="KW-0853">WD repeat</keyword>
<dbReference type="InterPro" id="IPR036322">
    <property type="entry name" value="WD40_repeat_dom_sf"/>
</dbReference>
<keyword evidence="13" id="KW-1185">Reference proteome</keyword>
<organism evidence="12 13">
    <name type="scientific">Eufriesea mexicana</name>
    <dbReference type="NCBI Taxonomy" id="516756"/>
    <lineage>
        <taxon>Eukaryota</taxon>
        <taxon>Metazoa</taxon>
        <taxon>Ecdysozoa</taxon>
        <taxon>Arthropoda</taxon>
        <taxon>Hexapoda</taxon>
        <taxon>Insecta</taxon>
        <taxon>Pterygota</taxon>
        <taxon>Neoptera</taxon>
        <taxon>Endopterygota</taxon>
        <taxon>Hymenoptera</taxon>
        <taxon>Apocrita</taxon>
        <taxon>Aculeata</taxon>
        <taxon>Apoidea</taxon>
        <taxon>Anthophila</taxon>
        <taxon>Apidae</taxon>
        <taxon>Eufriesea</taxon>
    </lineage>
</organism>
<dbReference type="EMBL" id="KQ780658">
    <property type="protein sequence ID" value="OAD51937.1"/>
    <property type="molecule type" value="Genomic_DNA"/>
</dbReference>
<dbReference type="SUPFAM" id="SSF50978">
    <property type="entry name" value="WD40 repeat-like"/>
    <property type="match status" value="1"/>
</dbReference>
<evidence type="ECO:0000256" key="5">
    <source>
        <dbReference type="ARBA" id="ARBA00023054"/>
    </source>
</evidence>
<name>A0A310SC67_9HYME</name>
<evidence type="ECO:0000256" key="1">
    <source>
        <dbReference type="ARBA" id="ARBA00004430"/>
    </source>
</evidence>
<evidence type="ECO:0000256" key="3">
    <source>
        <dbReference type="ARBA" id="ARBA00022574"/>
    </source>
</evidence>
<evidence type="ECO:0000256" key="7">
    <source>
        <dbReference type="ARBA" id="ARBA00023273"/>
    </source>
</evidence>
<gene>
    <name evidence="12" type="ORF">WN48_03853</name>
</gene>
<evidence type="ECO:0000256" key="9">
    <source>
        <dbReference type="ARBA" id="ARBA00023662"/>
    </source>
</evidence>
<keyword evidence="4" id="KW-0677">Repeat</keyword>
<proteinExistence type="inferred from homology"/>
<dbReference type="Proteomes" id="UP000250275">
    <property type="component" value="Unassembled WGS sequence"/>
</dbReference>
<protein>
    <recommendedName>
        <fullName evidence="9">Cilia- and flagella-associated protein 43</fullName>
    </recommendedName>
</protein>
<keyword evidence="5 10" id="KW-0175">Coiled coil</keyword>
<dbReference type="GO" id="GO:0003341">
    <property type="term" value="P:cilium movement"/>
    <property type="evidence" value="ECO:0007669"/>
    <property type="project" value="UniProtKB-ARBA"/>
</dbReference>
<comment type="subcellular location">
    <subcellularLocation>
        <location evidence="1">Cytoplasm</location>
        <location evidence="1">Cytoskeleton</location>
        <location evidence="1">Cilium axoneme</location>
    </subcellularLocation>
</comment>
<evidence type="ECO:0000256" key="2">
    <source>
        <dbReference type="ARBA" id="ARBA00022490"/>
    </source>
</evidence>
<dbReference type="GO" id="GO:0060271">
    <property type="term" value="P:cilium assembly"/>
    <property type="evidence" value="ECO:0007669"/>
    <property type="project" value="TreeGrafter"/>
</dbReference>
<dbReference type="PANTHER" id="PTHR14885">
    <property type="entry name" value="CILIA- AND FLAGELLA-ASSOCIATED PROTEIN 43-RELATED"/>
    <property type="match status" value="1"/>
</dbReference>
<feature type="coiled-coil region" evidence="10">
    <location>
        <begin position="1324"/>
        <end position="1351"/>
    </location>
</feature>
<dbReference type="PANTHER" id="PTHR14885:SF1">
    <property type="entry name" value="CILIA- AND FLAGELLA-ASSOCIATED PROTEIN 43"/>
    <property type="match status" value="1"/>
</dbReference>
<keyword evidence="6" id="KW-0206">Cytoskeleton</keyword>
<keyword evidence="7" id="KW-0966">Cell projection</keyword>
<evidence type="ECO:0000256" key="4">
    <source>
        <dbReference type="ARBA" id="ARBA00022737"/>
    </source>
</evidence>
<feature type="region of interest" description="Disordered" evidence="11">
    <location>
        <begin position="918"/>
        <end position="952"/>
    </location>
</feature>
<evidence type="ECO:0000313" key="12">
    <source>
        <dbReference type="EMBL" id="OAD51937.1"/>
    </source>
</evidence>
<feature type="compositionally biased region" description="Basic and acidic residues" evidence="11">
    <location>
        <begin position="654"/>
        <end position="668"/>
    </location>
</feature>
<evidence type="ECO:0000256" key="6">
    <source>
        <dbReference type="ARBA" id="ARBA00023212"/>
    </source>
</evidence>
<accession>A0A310SC67</accession>
<reference evidence="12 13" key="1">
    <citation type="submission" date="2015-07" db="EMBL/GenBank/DDBJ databases">
        <title>The genome of Eufriesea mexicana.</title>
        <authorList>
            <person name="Pan H."/>
            <person name="Kapheim K."/>
        </authorList>
    </citation>
    <scope>NUCLEOTIDE SEQUENCE [LARGE SCALE GENOMIC DNA]</scope>
    <source>
        <strain evidence="12">0111107269</strain>
        <tissue evidence="12">Whole body</tissue>
    </source>
</reference>
<dbReference type="GO" id="GO:0005930">
    <property type="term" value="C:axoneme"/>
    <property type="evidence" value="ECO:0007669"/>
    <property type="project" value="UniProtKB-SubCell"/>
</dbReference>
<evidence type="ECO:0000256" key="10">
    <source>
        <dbReference type="SAM" id="Coils"/>
    </source>
</evidence>
<dbReference type="InterPro" id="IPR015943">
    <property type="entry name" value="WD40/YVTN_repeat-like_dom_sf"/>
</dbReference>
<comment type="similarity">
    <text evidence="8">Belongs to the CFAP43 family.</text>
</comment>
<feature type="region of interest" description="Disordered" evidence="11">
    <location>
        <begin position="639"/>
        <end position="669"/>
    </location>
</feature>
<evidence type="ECO:0000256" key="8">
    <source>
        <dbReference type="ARBA" id="ARBA00023605"/>
    </source>
</evidence>
<keyword evidence="2" id="KW-0963">Cytoplasm</keyword>
<evidence type="ECO:0000256" key="11">
    <source>
        <dbReference type="SAM" id="MobiDB-lite"/>
    </source>
</evidence>
<evidence type="ECO:0000313" key="13">
    <source>
        <dbReference type="Proteomes" id="UP000250275"/>
    </source>
</evidence>
<dbReference type="OrthoDB" id="5914301at2759"/>
<feature type="compositionally biased region" description="Acidic residues" evidence="11">
    <location>
        <begin position="941"/>
        <end position="952"/>
    </location>
</feature>